<sequence>MTYAYFPAYSEGTTEKQQKIQRQENNEATSRATQKKTKEEDRRPSERKHHEERHLQPDHQRQPRLHRPGLRPVRTRQGLLRPDEEGPQQVRLSRFQRITWRAAASTAVVVGGRLGYRAYEDHRTAMARGTCVSAAADLDRAAKECRNLLGADATKSARPSSIIQIDRNLLETKLDRLVAEKVTEPLNAMPGASGRRDRQRRQIRARRGAEGVPRRPLRPEPDRQGRQARPEGAQAQGRGLRIRGHRAPQTARGKRRPAAISTGPGSMTNSRKRTDHRAMDGHGPKCTSFRALPRRSQLYRGY</sequence>
<accession>A1A1T7</accession>
<dbReference type="AlphaFoldDB" id="A1A1T7"/>
<dbReference type="Proteomes" id="UP000008702">
    <property type="component" value="Chromosome"/>
</dbReference>
<feature type="region of interest" description="Disordered" evidence="1">
    <location>
        <begin position="1"/>
        <end position="88"/>
    </location>
</feature>
<proteinExistence type="predicted"/>
<dbReference type="HOGENOM" id="CLU_920299_0_0_11"/>
<protein>
    <submittedName>
        <fullName evidence="2">MFS permease</fullName>
    </submittedName>
</protein>
<keyword evidence="3" id="KW-1185">Reference proteome</keyword>
<feature type="region of interest" description="Disordered" evidence="1">
    <location>
        <begin position="185"/>
        <end position="302"/>
    </location>
</feature>
<dbReference type="STRING" id="367928.BAD_0889"/>
<feature type="compositionally biased region" description="Basic and acidic residues" evidence="1">
    <location>
        <begin position="13"/>
        <end position="25"/>
    </location>
</feature>
<feature type="compositionally biased region" description="Basic and acidic residues" evidence="1">
    <location>
        <begin position="36"/>
        <end position="61"/>
    </location>
</feature>
<evidence type="ECO:0000313" key="2">
    <source>
        <dbReference type="EMBL" id="BAF39670.1"/>
    </source>
</evidence>
<feature type="compositionally biased region" description="Basic residues" evidence="1">
    <location>
        <begin position="197"/>
        <end position="206"/>
    </location>
</feature>
<feature type="compositionally biased region" description="Basic and acidic residues" evidence="1">
    <location>
        <begin position="207"/>
        <end position="229"/>
    </location>
</feature>
<evidence type="ECO:0000313" key="3">
    <source>
        <dbReference type="Proteomes" id="UP000008702"/>
    </source>
</evidence>
<name>A1A1T7_BIFAA</name>
<evidence type="ECO:0000256" key="1">
    <source>
        <dbReference type="SAM" id="MobiDB-lite"/>
    </source>
</evidence>
<feature type="compositionally biased region" description="Basic residues" evidence="1">
    <location>
        <begin position="240"/>
        <end position="257"/>
    </location>
</feature>
<dbReference type="EMBL" id="AP009256">
    <property type="protein sequence ID" value="BAF39670.1"/>
    <property type="molecule type" value="Genomic_DNA"/>
</dbReference>
<organism evidence="2 3">
    <name type="scientific">Bifidobacterium adolescentis (strain ATCC 15703 / DSM 20083 / NCTC 11814 / E194a)</name>
    <dbReference type="NCBI Taxonomy" id="367928"/>
    <lineage>
        <taxon>Bacteria</taxon>
        <taxon>Bacillati</taxon>
        <taxon>Actinomycetota</taxon>
        <taxon>Actinomycetes</taxon>
        <taxon>Bifidobacteriales</taxon>
        <taxon>Bifidobacteriaceae</taxon>
        <taxon>Bifidobacterium</taxon>
    </lineage>
</organism>
<dbReference type="KEGG" id="bad:BAD_0889"/>
<reference evidence="2 3" key="1">
    <citation type="submission" date="2006-12" db="EMBL/GenBank/DDBJ databases">
        <title>Bifidobacterium adolescentis complete genome sequence.</title>
        <authorList>
            <person name="Suzuki T."/>
            <person name="Tsuda Y."/>
            <person name="Kanou N."/>
            <person name="Inoue T."/>
            <person name="Kumazaki K."/>
            <person name="Nagano S."/>
            <person name="Hirai S."/>
            <person name="Tanaka K."/>
            <person name="Watanabe K."/>
        </authorList>
    </citation>
    <scope>NUCLEOTIDE SEQUENCE [LARGE SCALE GENOMIC DNA]</scope>
    <source>
        <strain evidence="3">ATCC 15703 / DSM 20083 / NCTC 11814 / E194a</strain>
    </source>
</reference>
<gene>
    <name evidence="2" type="ordered locus">BAD_0889</name>
</gene>